<dbReference type="KEGG" id="ovi:T265_11154"/>
<dbReference type="Pfam" id="PF00071">
    <property type="entry name" value="Ras"/>
    <property type="match status" value="1"/>
</dbReference>
<protein>
    <recommendedName>
        <fullName evidence="5">Ras family protein</fullName>
    </recommendedName>
</protein>
<dbReference type="SMART" id="SM00176">
    <property type="entry name" value="RAN"/>
    <property type="match status" value="1"/>
</dbReference>
<evidence type="ECO:0000256" key="2">
    <source>
        <dbReference type="ARBA" id="ARBA00022741"/>
    </source>
</evidence>
<dbReference type="CTD" id="20325322"/>
<dbReference type="InterPro" id="IPR027417">
    <property type="entry name" value="P-loop_NTPase"/>
</dbReference>
<name>A0A074Z010_OPIVI</name>
<proteinExistence type="inferred from homology"/>
<dbReference type="AlphaFoldDB" id="A0A074Z010"/>
<dbReference type="PROSITE" id="PS51419">
    <property type="entry name" value="RAB"/>
    <property type="match status" value="1"/>
</dbReference>
<keyword evidence="4" id="KW-1185">Reference proteome</keyword>
<dbReference type="PANTHER" id="PTHR47978">
    <property type="match status" value="1"/>
</dbReference>
<evidence type="ECO:0000313" key="3">
    <source>
        <dbReference type="EMBL" id="KER20248.1"/>
    </source>
</evidence>
<keyword evidence="2" id="KW-0547">Nucleotide-binding</keyword>
<dbReference type="SMART" id="SM00173">
    <property type="entry name" value="RAS"/>
    <property type="match status" value="1"/>
</dbReference>
<dbReference type="RefSeq" id="XP_009176000.1">
    <property type="nucleotide sequence ID" value="XM_009177736.1"/>
</dbReference>
<dbReference type="EMBL" id="KL597074">
    <property type="protein sequence ID" value="KER20248.1"/>
    <property type="molecule type" value="Genomic_DNA"/>
</dbReference>
<dbReference type="SMART" id="SM00175">
    <property type="entry name" value="RAB"/>
    <property type="match status" value="1"/>
</dbReference>
<dbReference type="GO" id="GO:0003924">
    <property type="term" value="F:GTPase activity"/>
    <property type="evidence" value="ECO:0007669"/>
    <property type="project" value="InterPro"/>
</dbReference>
<comment type="similarity">
    <text evidence="1">Belongs to the small GTPase superfamily. Rab family.</text>
</comment>
<gene>
    <name evidence="3" type="ORF">T265_11154</name>
</gene>
<dbReference type="SUPFAM" id="SSF52540">
    <property type="entry name" value="P-loop containing nucleoside triphosphate hydrolases"/>
    <property type="match status" value="1"/>
</dbReference>
<dbReference type="GO" id="GO:0005525">
    <property type="term" value="F:GTP binding"/>
    <property type="evidence" value="ECO:0007669"/>
    <property type="project" value="InterPro"/>
</dbReference>
<dbReference type="STRING" id="6198.A0A074Z010"/>
<accession>A0A074Z010</accession>
<dbReference type="OrthoDB" id="48625at2759"/>
<dbReference type="PRINTS" id="PR00449">
    <property type="entry name" value="RASTRNSFRMNG"/>
</dbReference>
<organism evidence="3 4">
    <name type="scientific">Opisthorchis viverrini</name>
    <name type="common">Southeast Asian liver fluke</name>
    <dbReference type="NCBI Taxonomy" id="6198"/>
    <lineage>
        <taxon>Eukaryota</taxon>
        <taxon>Metazoa</taxon>
        <taxon>Spiralia</taxon>
        <taxon>Lophotrochozoa</taxon>
        <taxon>Platyhelminthes</taxon>
        <taxon>Trematoda</taxon>
        <taxon>Digenea</taxon>
        <taxon>Opisthorchiida</taxon>
        <taxon>Opisthorchiata</taxon>
        <taxon>Opisthorchiidae</taxon>
        <taxon>Opisthorchis</taxon>
    </lineage>
</organism>
<dbReference type="Gene3D" id="3.40.50.300">
    <property type="entry name" value="P-loop containing nucleotide triphosphate hydrolases"/>
    <property type="match status" value="1"/>
</dbReference>
<sequence length="263" mass="29852">MSEVPDYDQDEFENKVKIICLGDSAVGKSNHPQQLSTYAVTLYKHTAEVDNRKISVDFWDTAGQERFQSMHASYYYQAHACIFVFDVTRKITYKNLPKWYEELRQYRPDIPCLCIANKIDADMTMTNKTFNFAKKNKMALYFVSASNGTNVVRAFRDAIRAAVAYKESATDIMDQIMEELETVSVEPPTASEVYDCICSLKRHRAPGPDDLPPTLFKVGGGGSEVLTQRLSDRLACIWENETVPDNWGQSVIVPIFKKGARSE</sequence>
<dbReference type="Proteomes" id="UP000054324">
    <property type="component" value="Unassembled WGS sequence"/>
</dbReference>
<dbReference type="SMART" id="SM00174">
    <property type="entry name" value="RHO"/>
    <property type="match status" value="1"/>
</dbReference>
<evidence type="ECO:0008006" key="5">
    <source>
        <dbReference type="Google" id="ProtNLM"/>
    </source>
</evidence>
<dbReference type="InterPro" id="IPR005225">
    <property type="entry name" value="Small_GTP-bd"/>
</dbReference>
<evidence type="ECO:0000313" key="4">
    <source>
        <dbReference type="Proteomes" id="UP000054324"/>
    </source>
</evidence>
<dbReference type="NCBIfam" id="TIGR00231">
    <property type="entry name" value="small_GTP"/>
    <property type="match status" value="1"/>
</dbReference>
<dbReference type="FunFam" id="3.40.50.300:FF:001447">
    <property type="entry name" value="Ras-related protein Rab-1B"/>
    <property type="match status" value="1"/>
</dbReference>
<dbReference type="InterPro" id="IPR001806">
    <property type="entry name" value="Small_GTPase"/>
</dbReference>
<dbReference type="GeneID" id="20325322"/>
<reference evidence="3 4" key="1">
    <citation type="submission" date="2013-11" db="EMBL/GenBank/DDBJ databases">
        <title>Opisthorchis viverrini - life in the bile duct.</title>
        <authorList>
            <person name="Young N.D."/>
            <person name="Nagarajan N."/>
            <person name="Lin S.J."/>
            <person name="Korhonen P.K."/>
            <person name="Jex A.R."/>
            <person name="Hall R.S."/>
            <person name="Safavi-Hemami H."/>
            <person name="Kaewkong W."/>
            <person name="Bertrand D."/>
            <person name="Gao S."/>
            <person name="Seet Q."/>
            <person name="Wongkham S."/>
            <person name="Teh B.T."/>
            <person name="Wongkham C."/>
            <person name="Intapan P.M."/>
            <person name="Maleewong W."/>
            <person name="Yang X."/>
            <person name="Hu M."/>
            <person name="Wang Z."/>
            <person name="Hofmann A."/>
            <person name="Sternberg P.W."/>
            <person name="Tan P."/>
            <person name="Wang J."/>
            <person name="Gasser R.B."/>
        </authorList>
    </citation>
    <scope>NUCLEOTIDE SEQUENCE [LARGE SCALE GENOMIC DNA]</scope>
</reference>
<evidence type="ECO:0000256" key="1">
    <source>
        <dbReference type="ARBA" id="ARBA00006270"/>
    </source>
</evidence>